<evidence type="ECO:0000313" key="3">
    <source>
        <dbReference type="Proteomes" id="UP000230392"/>
    </source>
</evidence>
<dbReference type="InterPro" id="IPR043519">
    <property type="entry name" value="NT_sf"/>
</dbReference>
<name>A0A2G9YBU9_9BACT</name>
<proteinExistence type="predicted"/>
<protein>
    <recommendedName>
        <fullName evidence="1">Polymerase nucleotidyl transferase domain-containing protein</fullName>
    </recommendedName>
</protein>
<reference evidence="2 3" key="1">
    <citation type="submission" date="2017-09" db="EMBL/GenBank/DDBJ databases">
        <title>Depth-based differentiation of microbial function through sediment-hosted aquifers and enrichment of novel symbionts in the deep terrestrial subsurface.</title>
        <authorList>
            <person name="Probst A.J."/>
            <person name="Ladd B."/>
            <person name="Jarett J.K."/>
            <person name="Geller-Mcgrath D.E."/>
            <person name="Sieber C.M."/>
            <person name="Emerson J.B."/>
            <person name="Anantharaman K."/>
            <person name="Thomas B.C."/>
            <person name="Malmstrom R."/>
            <person name="Stieglmeier M."/>
            <person name="Klingl A."/>
            <person name="Woyke T."/>
            <person name="Ryan C.M."/>
            <person name="Banfield J.F."/>
        </authorList>
    </citation>
    <scope>NUCLEOTIDE SEQUENCE [LARGE SCALE GENOMIC DNA]</scope>
    <source>
        <strain evidence="2">CG23_combo_of_CG06-09_8_20_14_all_48_7</strain>
    </source>
</reference>
<gene>
    <name evidence="2" type="ORF">COX46_00520</name>
</gene>
<dbReference type="InterPro" id="IPR002934">
    <property type="entry name" value="Polymerase_NTP_transf_dom"/>
</dbReference>
<comment type="caution">
    <text evidence="2">The sequence shown here is derived from an EMBL/GenBank/DDBJ whole genome shotgun (WGS) entry which is preliminary data.</text>
</comment>
<evidence type="ECO:0000259" key="1">
    <source>
        <dbReference type="Pfam" id="PF01909"/>
    </source>
</evidence>
<evidence type="ECO:0000313" key="2">
    <source>
        <dbReference type="EMBL" id="PIP16715.1"/>
    </source>
</evidence>
<accession>A0A2G9YBU9</accession>
<dbReference type="SUPFAM" id="SSF46785">
    <property type="entry name" value="Winged helix' DNA-binding domain"/>
    <property type="match status" value="1"/>
</dbReference>
<dbReference type="Gene3D" id="3.30.460.10">
    <property type="entry name" value="Beta Polymerase, domain 2"/>
    <property type="match status" value="1"/>
</dbReference>
<feature type="non-terminal residue" evidence="2">
    <location>
        <position position="177"/>
    </location>
</feature>
<dbReference type="InterPro" id="IPR036390">
    <property type="entry name" value="WH_DNA-bd_sf"/>
</dbReference>
<dbReference type="CDD" id="cd05403">
    <property type="entry name" value="NT_KNTase_like"/>
    <property type="match status" value="1"/>
</dbReference>
<dbReference type="GO" id="GO:0016779">
    <property type="term" value="F:nucleotidyltransferase activity"/>
    <property type="evidence" value="ECO:0007669"/>
    <property type="project" value="InterPro"/>
</dbReference>
<feature type="domain" description="Polymerase nucleotidyl transferase" evidence="1">
    <location>
        <begin position="127"/>
        <end position="167"/>
    </location>
</feature>
<organism evidence="2 3">
    <name type="scientific">bacterium (Candidatus Ratteibacteria) CG23_combo_of_CG06-09_8_20_14_all_48_7</name>
    <dbReference type="NCBI Taxonomy" id="2014292"/>
    <lineage>
        <taxon>Bacteria</taxon>
        <taxon>Candidatus Ratteibacteria</taxon>
    </lineage>
</organism>
<dbReference type="Proteomes" id="UP000230392">
    <property type="component" value="Unassembled WGS sequence"/>
</dbReference>
<dbReference type="EMBL" id="PCRF01000024">
    <property type="protein sequence ID" value="PIP16715.1"/>
    <property type="molecule type" value="Genomic_DNA"/>
</dbReference>
<dbReference type="SUPFAM" id="SSF81301">
    <property type="entry name" value="Nucleotidyltransferase"/>
    <property type="match status" value="1"/>
</dbReference>
<dbReference type="AlphaFoldDB" id="A0A2G9YBU9"/>
<sequence>MLKNLKDCMGLFQVLTTVTERVTIVTIMITTFRTRDLSLVFFGKTRQAVLSLLYGHADQAFYLREIVRNTGAGLGPVQREVKQLSEVGILKRTVRGHQVYYQANLSSPVFRELKGLVTKTAGVADILKDALSPLSGRIRTAFIYGSVVRGEERNGSDVDVLVVGNATFAEVSSALSD</sequence>
<dbReference type="Pfam" id="PF01909">
    <property type="entry name" value="NTP_transf_2"/>
    <property type="match status" value="1"/>
</dbReference>